<organism evidence="8 9">
    <name type="scientific">Oedothorax gibbosus</name>
    <dbReference type="NCBI Taxonomy" id="931172"/>
    <lineage>
        <taxon>Eukaryota</taxon>
        <taxon>Metazoa</taxon>
        <taxon>Ecdysozoa</taxon>
        <taxon>Arthropoda</taxon>
        <taxon>Chelicerata</taxon>
        <taxon>Arachnida</taxon>
        <taxon>Araneae</taxon>
        <taxon>Araneomorphae</taxon>
        <taxon>Entelegynae</taxon>
        <taxon>Araneoidea</taxon>
        <taxon>Linyphiidae</taxon>
        <taxon>Erigoninae</taxon>
        <taxon>Oedothorax</taxon>
    </lineage>
</organism>
<sequence>MSLEKKENVINICISPTKPPVAEKLPVTKTFWNINKEMLRFKIHFFLFLGGLAAGVPYVIVLAKNRIGISASSLGVVLTGQMFLFIFTKPIIGYLADYYNKLKEIISVLIDETLSPTPVTELECISCDFLKQTRETPSFRKKDYQTYQFWLFSMLDTISAICLSGIFTLSDTACFESIQKHRGDFGKQRLWGNIGWGFVALLAGFLNDYTNDFLAAYVLMGILLSLFLWNISKIDLVKPHYSKNILKDVGTVLRSREFLFFEVVIFCNGIGTGIIWYYLIWFLNSIGGSELLIGLSLTVQSIVGGIPFMFFSGWFIRKFGHFNLLVVSMAAYGIRFLWCSYLQNPWWILPVEFLHGINYGLYYTVLGSYAKLSAKPGTEATTQAILSSTHEGLGAGFGCVLSGMGFDYFGGRQTFFYLSIFCMCAVFNGIVFSAYLQTRKGEAKFTSPNEKS</sequence>
<dbReference type="Gene3D" id="1.20.1250.20">
    <property type="entry name" value="MFS general substrate transporter like domains"/>
    <property type="match status" value="3"/>
</dbReference>
<feature type="transmembrane region" description="Helical" evidence="6">
    <location>
        <begin position="291"/>
        <end position="315"/>
    </location>
</feature>
<keyword evidence="3 6" id="KW-0812">Transmembrane</keyword>
<dbReference type="PANTHER" id="PTHR16172:SF30">
    <property type="entry name" value="SUGAR BABY, ISOFORM C"/>
    <property type="match status" value="1"/>
</dbReference>
<dbReference type="InterPro" id="IPR036259">
    <property type="entry name" value="MFS_trans_sf"/>
</dbReference>
<feature type="transmembrane region" description="Helical" evidence="6">
    <location>
        <begin position="322"/>
        <end position="343"/>
    </location>
</feature>
<feature type="transmembrane region" description="Helical" evidence="6">
    <location>
        <begin position="147"/>
        <end position="169"/>
    </location>
</feature>
<dbReference type="Proteomes" id="UP000827092">
    <property type="component" value="Unassembled WGS sequence"/>
</dbReference>
<evidence type="ECO:0000259" key="7">
    <source>
        <dbReference type="Pfam" id="PF12832"/>
    </source>
</evidence>
<comment type="similarity">
    <text evidence="2">Belongs to the major facilitator superfamily. MFSD6 family.</text>
</comment>
<feature type="transmembrane region" description="Helical" evidence="6">
    <location>
        <begin position="43"/>
        <end position="62"/>
    </location>
</feature>
<comment type="caution">
    <text evidence="8">The sequence shown here is derived from an EMBL/GenBank/DDBJ whole genome shotgun (WGS) entry which is preliminary data.</text>
</comment>
<evidence type="ECO:0000256" key="1">
    <source>
        <dbReference type="ARBA" id="ARBA00004141"/>
    </source>
</evidence>
<dbReference type="SUPFAM" id="SSF103473">
    <property type="entry name" value="MFS general substrate transporter"/>
    <property type="match status" value="1"/>
</dbReference>
<dbReference type="InterPro" id="IPR051717">
    <property type="entry name" value="MFS_MFSD6"/>
</dbReference>
<evidence type="ECO:0000256" key="5">
    <source>
        <dbReference type="ARBA" id="ARBA00023136"/>
    </source>
</evidence>
<dbReference type="EMBL" id="JAFNEN010000531">
    <property type="protein sequence ID" value="KAG8181147.1"/>
    <property type="molecule type" value="Genomic_DNA"/>
</dbReference>
<evidence type="ECO:0000313" key="9">
    <source>
        <dbReference type="Proteomes" id="UP000827092"/>
    </source>
</evidence>
<evidence type="ECO:0000256" key="4">
    <source>
        <dbReference type="ARBA" id="ARBA00022989"/>
    </source>
</evidence>
<gene>
    <name evidence="8" type="ORF">JTE90_024443</name>
</gene>
<feature type="transmembrane region" description="Helical" evidence="6">
    <location>
        <begin position="74"/>
        <end position="96"/>
    </location>
</feature>
<feature type="transmembrane region" description="Helical" evidence="6">
    <location>
        <begin position="190"/>
        <end position="207"/>
    </location>
</feature>
<accession>A0AAV6U9W9</accession>
<evidence type="ECO:0000256" key="6">
    <source>
        <dbReference type="SAM" id="Phobius"/>
    </source>
</evidence>
<dbReference type="GO" id="GO:0016020">
    <property type="term" value="C:membrane"/>
    <property type="evidence" value="ECO:0007669"/>
    <property type="project" value="UniProtKB-SubCell"/>
</dbReference>
<dbReference type="CDD" id="cd17335">
    <property type="entry name" value="MFS_MFSD6"/>
    <property type="match status" value="1"/>
</dbReference>
<evidence type="ECO:0000256" key="3">
    <source>
        <dbReference type="ARBA" id="ARBA00022692"/>
    </source>
</evidence>
<dbReference type="AlphaFoldDB" id="A0AAV6U9W9"/>
<dbReference type="InterPro" id="IPR024989">
    <property type="entry name" value="MFS_assoc_dom"/>
</dbReference>
<evidence type="ECO:0000256" key="2">
    <source>
        <dbReference type="ARBA" id="ARBA00005241"/>
    </source>
</evidence>
<feature type="transmembrane region" description="Helical" evidence="6">
    <location>
        <begin position="415"/>
        <end position="436"/>
    </location>
</feature>
<comment type="subcellular location">
    <subcellularLocation>
        <location evidence="1">Membrane</location>
        <topology evidence="1">Multi-pass membrane protein</topology>
    </subcellularLocation>
</comment>
<feature type="domain" description="Major facilitator superfamily associated" evidence="7">
    <location>
        <begin position="39"/>
        <end position="416"/>
    </location>
</feature>
<proteinExistence type="inferred from homology"/>
<keyword evidence="5 6" id="KW-0472">Membrane</keyword>
<feature type="transmembrane region" description="Helical" evidence="6">
    <location>
        <begin position="258"/>
        <end position="279"/>
    </location>
</feature>
<feature type="transmembrane region" description="Helical" evidence="6">
    <location>
        <begin position="213"/>
        <end position="237"/>
    </location>
</feature>
<protein>
    <recommendedName>
        <fullName evidence="7">Major facilitator superfamily associated domain-containing protein</fullName>
    </recommendedName>
</protein>
<evidence type="ECO:0000313" key="8">
    <source>
        <dbReference type="EMBL" id="KAG8181147.1"/>
    </source>
</evidence>
<reference evidence="8 9" key="1">
    <citation type="journal article" date="2022" name="Nat. Ecol. Evol.">
        <title>A masculinizing supergene underlies an exaggerated male reproductive morph in a spider.</title>
        <authorList>
            <person name="Hendrickx F."/>
            <person name="De Corte Z."/>
            <person name="Sonet G."/>
            <person name="Van Belleghem S.M."/>
            <person name="Kostlbacher S."/>
            <person name="Vangestel C."/>
        </authorList>
    </citation>
    <scope>NUCLEOTIDE SEQUENCE [LARGE SCALE GENOMIC DNA]</scope>
    <source>
        <strain evidence="8">W744_W776</strain>
    </source>
</reference>
<name>A0AAV6U9W9_9ARAC</name>
<keyword evidence="4 6" id="KW-1133">Transmembrane helix</keyword>
<dbReference type="Pfam" id="PF12832">
    <property type="entry name" value="MFS_1_like"/>
    <property type="match status" value="1"/>
</dbReference>
<keyword evidence="9" id="KW-1185">Reference proteome</keyword>
<dbReference type="PANTHER" id="PTHR16172">
    <property type="entry name" value="MAJOR FACILITATOR SUPERFAMILY DOMAIN-CONTAINING PROTEIN 6-LIKE"/>
    <property type="match status" value="1"/>
</dbReference>